<organism evidence="2">
    <name type="scientific">Anguilla anguilla</name>
    <name type="common">European freshwater eel</name>
    <name type="synonym">Muraena anguilla</name>
    <dbReference type="NCBI Taxonomy" id="7936"/>
    <lineage>
        <taxon>Eukaryota</taxon>
        <taxon>Metazoa</taxon>
        <taxon>Chordata</taxon>
        <taxon>Craniata</taxon>
        <taxon>Vertebrata</taxon>
        <taxon>Euteleostomi</taxon>
        <taxon>Actinopterygii</taxon>
        <taxon>Neopterygii</taxon>
        <taxon>Teleostei</taxon>
        <taxon>Anguilliformes</taxon>
        <taxon>Anguillidae</taxon>
        <taxon>Anguilla</taxon>
    </lineage>
</organism>
<evidence type="ECO:0000313" key="2">
    <source>
        <dbReference type="EMBL" id="JAH80953.1"/>
    </source>
</evidence>
<keyword evidence="1" id="KW-0812">Transmembrane</keyword>
<evidence type="ECO:0000256" key="1">
    <source>
        <dbReference type="SAM" id="Phobius"/>
    </source>
</evidence>
<keyword evidence="1" id="KW-0472">Membrane</keyword>
<dbReference type="EMBL" id="GBXM01027624">
    <property type="protein sequence ID" value="JAH80953.1"/>
    <property type="molecule type" value="Transcribed_RNA"/>
</dbReference>
<name>A0A0E9VUK7_ANGAN</name>
<dbReference type="AlphaFoldDB" id="A0A0E9VUK7"/>
<accession>A0A0E9VUK7</accession>
<reference evidence="2" key="1">
    <citation type="submission" date="2014-11" db="EMBL/GenBank/DDBJ databases">
        <authorList>
            <person name="Amaro Gonzalez C."/>
        </authorList>
    </citation>
    <scope>NUCLEOTIDE SEQUENCE</scope>
</reference>
<sequence length="62" mass="7196">MTVILIYFISFVSLFYLDYITIRSQCKDYNVKFSSQQGNLQQCLGYFVHVSGVSKLQTYLPS</sequence>
<protein>
    <submittedName>
        <fullName evidence="2">Uncharacterized protein</fullName>
    </submittedName>
</protein>
<proteinExistence type="predicted"/>
<keyword evidence="1" id="KW-1133">Transmembrane helix</keyword>
<feature type="transmembrane region" description="Helical" evidence="1">
    <location>
        <begin position="6"/>
        <end position="22"/>
    </location>
</feature>
<reference evidence="2" key="2">
    <citation type="journal article" date="2015" name="Fish Shellfish Immunol.">
        <title>Early steps in the European eel (Anguilla anguilla)-Vibrio vulnificus interaction in the gills: Role of the RtxA13 toxin.</title>
        <authorList>
            <person name="Callol A."/>
            <person name="Pajuelo D."/>
            <person name="Ebbesson L."/>
            <person name="Teles M."/>
            <person name="MacKenzie S."/>
            <person name="Amaro C."/>
        </authorList>
    </citation>
    <scope>NUCLEOTIDE SEQUENCE</scope>
</reference>